<dbReference type="PANTHER" id="PTHR46652:SF3">
    <property type="entry name" value="LEUCINE-RICH REPEAT-CONTAINING PROTEIN 9"/>
    <property type="match status" value="1"/>
</dbReference>
<dbReference type="SUPFAM" id="SSF52058">
    <property type="entry name" value="L domain-like"/>
    <property type="match status" value="1"/>
</dbReference>
<dbReference type="InterPro" id="IPR025875">
    <property type="entry name" value="Leu-rich_rpt_4"/>
</dbReference>
<dbReference type="PROSITE" id="PS51450">
    <property type="entry name" value="LRR"/>
    <property type="match status" value="3"/>
</dbReference>
<dbReference type="Gene3D" id="3.80.10.10">
    <property type="entry name" value="Ribonuclease Inhibitor"/>
    <property type="match status" value="1"/>
</dbReference>
<dbReference type="EMBL" id="PDLO01000007">
    <property type="protein sequence ID" value="PHK97742.1"/>
    <property type="molecule type" value="Genomic_DNA"/>
</dbReference>
<proteinExistence type="predicted"/>
<reference evidence="3 4" key="1">
    <citation type="submission" date="2017-10" db="EMBL/GenBank/DDBJ databases">
        <title>The draft genome sequence of Lewinella marina KCTC 32374.</title>
        <authorList>
            <person name="Wang K."/>
        </authorList>
    </citation>
    <scope>NUCLEOTIDE SEQUENCE [LARGE SCALE GENOMIC DNA]</scope>
    <source>
        <strain evidence="3 4">MKG-38</strain>
    </source>
</reference>
<dbReference type="SMART" id="SM00365">
    <property type="entry name" value="LRR_SD22"/>
    <property type="match status" value="4"/>
</dbReference>
<dbReference type="RefSeq" id="WP_099107396.1">
    <property type="nucleotide sequence ID" value="NZ_JAATJF010000005.1"/>
</dbReference>
<dbReference type="AlphaFoldDB" id="A0A2G0CCQ6"/>
<dbReference type="InterPro" id="IPR001611">
    <property type="entry name" value="Leu-rich_rpt"/>
</dbReference>
<evidence type="ECO:0000313" key="4">
    <source>
        <dbReference type="Proteomes" id="UP000226437"/>
    </source>
</evidence>
<name>A0A2G0CCQ6_9BACT</name>
<evidence type="ECO:0000256" key="1">
    <source>
        <dbReference type="ARBA" id="ARBA00022614"/>
    </source>
</evidence>
<keyword evidence="1" id="KW-0433">Leucine-rich repeat</keyword>
<keyword evidence="4" id="KW-1185">Reference proteome</keyword>
<dbReference type="InterPro" id="IPR032675">
    <property type="entry name" value="LRR_dom_sf"/>
</dbReference>
<comment type="caution">
    <text evidence="3">The sequence shown here is derived from an EMBL/GenBank/DDBJ whole genome shotgun (WGS) entry which is preliminary data.</text>
</comment>
<accession>A0A2G0CCQ6</accession>
<dbReference type="InterPro" id="IPR050836">
    <property type="entry name" value="SDS22/Internalin_LRR"/>
</dbReference>
<dbReference type="Pfam" id="PF12799">
    <property type="entry name" value="LRR_4"/>
    <property type="match status" value="1"/>
</dbReference>
<evidence type="ECO:0008006" key="5">
    <source>
        <dbReference type="Google" id="ProtNLM"/>
    </source>
</evidence>
<dbReference type="Proteomes" id="UP000226437">
    <property type="component" value="Unassembled WGS sequence"/>
</dbReference>
<sequence length="195" mass="21883">MNRTRAWWNGLEPQWRQAFREAFFSRPSPSFSPSEEELHQLLHTQVLRLAGPGAPYSNLSIALTNLSGVVALRDLTYLSVTDCHITTLEELHGHHQLRSLFVQDNRLTSLKGIESCTGLQELYAQNNALSSVAPLRSLTRLHTLYVSGNALTNLDGLTPHHGEVMRDCFVLPNAGLPNREIIRLQQEIGLIPRRG</sequence>
<gene>
    <name evidence="3" type="ORF">CGL56_15060</name>
</gene>
<evidence type="ECO:0000313" key="3">
    <source>
        <dbReference type="EMBL" id="PHK97742.1"/>
    </source>
</evidence>
<organism evidence="3 4">
    <name type="scientific">Neolewinella marina</name>
    <dbReference type="NCBI Taxonomy" id="438751"/>
    <lineage>
        <taxon>Bacteria</taxon>
        <taxon>Pseudomonadati</taxon>
        <taxon>Bacteroidota</taxon>
        <taxon>Saprospiria</taxon>
        <taxon>Saprospirales</taxon>
        <taxon>Lewinellaceae</taxon>
        <taxon>Neolewinella</taxon>
    </lineage>
</organism>
<protein>
    <recommendedName>
        <fullName evidence="5">Leucine-rich repeat domain-containing protein</fullName>
    </recommendedName>
</protein>
<dbReference type="OrthoDB" id="1490745at2"/>
<dbReference type="PANTHER" id="PTHR46652">
    <property type="entry name" value="LEUCINE-RICH REPEAT AND IQ DOMAIN-CONTAINING PROTEIN 1-RELATED"/>
    <property type="match status" value="1"/>
</dbReference>
<evidence type="ECO:0000256" key="2">
    <source>
        <dbReference type="ARBA" id="ARBA00022737"/>
    </source>
</evidence>
<keyword evidence="2" id="KW-0677">Repeat</keyword>